<name>A0A127P981_9BURK</name>
<gene>
    <name evidence="1" type="ORF">CFter6_1677</name>
</gene>
<dbReference type="Gene3D" id="3.40.50.300">
    <property type="entry name" value="P-loop containing nucleotide triphosphate hydrolases"/>
    <property type="match status" value="1"/>
</dbReference>
<accession>A0A127P981</accession>
<dbReference type="RefSeq" id="WP_061539449.1">
    <property type="nucleotide sequence ID" value="NZ_CP013232.1"/>
</dbReference>
<organism evidence="1">
    <name type="scientific">Collimonas fungivorans</name>
    <dbReference type="NCBI Taxonomy" id="158899"/>
    <lineage>
        <taxon>Bacteria</taxon>
        <taxon>Pseudomonadati</taxon>
        <taxon>Pseudomonadota</taxon>
        <taxon>Betaproteobacteria</taxon>
        <taxon>Burkholderiales</taxon>
        <taxon>Oxalobacteraceae</taxon>
        <taxon>Collimonas</taxon>
    </lineage>
</organism>
<dbReference type="PATRIC" id="fig|158899.10.peg.1685"/>
<dbReference type="SUPFAM" id="SSF52540">
    <property type="entry name" value="P-loop containing nucleoside triphosphate hydrolases"/>
    <property type="match status" value="1"/>
</dbReference>
<dbReference type="OrthoDB" id="8670240at2"/>
<proteinExistence type="predicted"/>
<sequence>MYLSEIQIKNFRQFGAEEQIFCVSFHEGMTALGGENDVKKSSVVDAIRHVHLTRDIEFMRPQPDDFHIRLDMQPAVDVTTCSRLLKLPDSSVLTGDQ</sequence>
<protein>
    <submittedName>
        <fullName evidence="1">Uncharacterized protein</fullName>
    </submittedName>
</protein>
<dbReference type="EMBL" id="CP013232">
    <property type="protein sequence ID" value="AMO94379.1"/>
    <property type="molecule type" value="Genomic_DNA"/>
</dbReference>
<evidence type="ECO:0000313" key="2">
    <source>
        <dbReference type="Proteomes" id="UP000072421"/>
    </source>
</evidence>
<dbReference type="AlphaFoldDB" id="A0A127P981"/>
<dbReference type="InterPro" id="IPR027417">
    <property type="entry name" value="P-loop_NTPase"/>
</dbReference>
<dbReference type="Proteomes" id="UP000072421">
    <property type="component" value="Chromosome"/>
</dbReference>
<evidence type="ECO:0000313" key="1">
    <source>
        <dbReference type="EMBL" id="AMO94379.1"/>
    </source>
</evidence>
<reference evidence="1 2" key="1">
    <citation type="submission" date="2015-11" db="EMBL/GenBank/DDBJ databases">
        <title>Exploring the genomic traits of fungus-feeding bacterial genus Collimonas.</title>
        <authorList>
            <person name="Song C."/>
            <person name="Schmidt R."/>
            <person name="de Jager V."/>
            <person name="Krzyzanowska D."/>
            <person name="Jongedijk E."/>
            <person name="Cankar K."/>
            <person name="Beekwilder J."/>
            <person name="van Veen A."/>
            <person name="de Boer W."/>
            <person name="van Veen J.A."/>
            <person name="Garbeva P."/>
        </authorList>
    </citation>
    <scope>NUCLEOTIDE SEQUENCE [LARGE SCALE GENOMIC DNA]</scope>
    <source>
        <strain evidence="1 2">Ter6</strain>
    </source>
</reference>